<name>A0A841FKA1_9ACTN</name>
<evidence type="ECO:0000313" key="1">
    <source>
        <dbReference type="EMBL" id="MBB6037761.1"/>
    </source>
</evidence>
<proteinExistence type="predicted"/>
<dbReference type="AlphaFoldDB" id="A0A841FKA1"/>
<organism evidence="1 2">
    <name type="scientific">Phytomonospora endophytica</name>
    <dbReference type="NCBI Taxonomy" id="714109"/>
    <lineage>
        <taxon>Bacteria</taxon>
        <taxon>Bacillati</taxon>
        <taxon>Actinomycetota</taxon>
        <taxon>Actinomycetes</taxon>
        <taxon>Micromonosporales</taxon>
        <taxon>Micromonosporaceae</taxon>
        <taxon>Phytomonospora</taxon>
    </lineage>
</organism>
<dbReference type="EMBL" id="JACHGT010000013">
    <property type="protein sequence ID" value="MBB6037761.1"/>
    <property type="molecule type" value="Genomic_DNA"/>
</dbReference>
<gene>
    <name evidence="1" type="ORF">HNR73_005639</name>
</gene>
<evidence type="ECO:0000313" key="2">
    <source>
        <dbReference type="Proteomes" id="UP000548476"/>
    </source>
</evidence>
<protein>
    <recommendedName>
        <fullName evidence="3">Helix-turn-helix domain-containing protein</fullName>
    </recommendedName>
</protein>
<evidence type="ECO:0008006" key="3">
    <source>
        <dbReference type="Google" id="ProtNLM"/>
    </source>
</evidence>
<accession>A0A841FKA1</accession>
<dbReference type="Proteomes" id="UP000548476">
    <property type="component" value="Unassembled WGS sequence"/>
</dbReference>
<reference evidence="1 2" key="1">
    <citation type="submission" date="2020-08" db="EMBL/GenBank/DDBJ databases">
        <title>Genomic Encyclopedia of Type Strains, Phase IV (KMG-IV): sequencing the most valuable type-strain genomes for metagenomic binning, comparative biology and taxonomic classification.</title>
        <authorList>
            <person name="Goeker M."/>
        </authorList>
    </citation>
    <scope>NUCLEOTIDE SEQUENCE [LARGE SCALE GENOMIC DNA]</scope>
    <source>
        <strain evidence="1 2">YIM 65646</strain>
    </source>
</reference>
<dbReference type="RefSeq" id="WP_184790569.1">
    <property type="nucleotide sequence ID" value="NZ_BONT01000054.1"/>
</dbReference>
<comment type="caution">
    <text evidence="1">The sequence shown here is derived from an EMBL/GenBank/DDBJ whole genome shotgun (WGS) entry which is preliminary data.</text>
</comment>
<sequence>MTCKPNPSGRETWTVEQAAEFLRMTPESLLFLGEIGAGPPHTGVGWYIAYDPDQVREWLWNAGKPISLPLRAKHGWNPSKTRKTNE</sequence>
<keyword evidence="2" id="KW-1185">Reference proteome</keyword>